<accession>A0A1L8H8I6</accession>
<dbReference type="Proteomes" id="UP000186698">
    <property type="component" value="Chromosome 2S"/>
</dbReference>
<organism evidence="1 2">
    <name type="scientific">Xenopus laevis</name>
    <name type="common">African clawed frog</name>
    <dbReference type="NCBI Taxonomy" id="8355"/>
    <lineage>
        <taxon>Eukaryota</taxon>
        <taxon>Metazoa</taxon>
        <taxon>Chordata</taxon>
        <taxon>Craniata</taxon>
        <taxon>Vertebrata</taxon>
        <taxon>Euteleostomi</taxon>
        <taxon>Amphibia</taxon>
        <taxon>Batrachia</taxon>
        <taxon>Anura</taxon>
        <taxon>Pipoidea</taxon>
        <taxon>Pipidae</taxon>
        <taxon>Xenopodinae</taxon>
        <taxon>Xenopus</taxon>
        <taxon>Xenopus</taxon>
    </lineage>
</organism>
<dbReference type="GO" id="GO:0097197">
    <property type="term" value="C:tetraspanin-enriched microdomain"/>
    <property type="evidence" value="ECO:0007669"/>
    <property type="project" value="InterPro"/>
</dbReference>
<reference evidence="1" key="1">
    <citation type="submission" date="2024-06" db="UniProtKB">
        <authorList>
            <consortium name="RefSeq"/>
        </authorList>
    </citation>
    <scope>NUCLEOTIDE SEQUENCE [LARGE SCALE GENOMIC DNA]</scope>
    <source>
        <strain evidence="1">J_2021</strain>
    </source>
</reference>
<dbReference type="InterPro" id="IPR028181">
    <property type="entry name" value="SCIMP"/>
</dbReference>
<proteinExistence type="predicted"/>
<keyword evidence="1" id="KW-1185">Reference proteome</keyword>
<dbReference type="Pfam" id="PF15050">
    <property type="entry name" value="SCIMP"/>
    <property type="match status" value="1"/>
</dbReference>
<name>A0A1L8H8I6_XENLA</name>
<dbReference type="PaxDb" id="8355-A0A1L8H8I6"/>
<dbReference type="GO" id="GO:0001772">
    <property type="term" value="C:immunological synapse"/>
    <property type="evidence" value="ECO:0007669"/>
    <property type="project" value="InterPro"/>
</dbReference>
<dbReference type="OMA" id="IMVCLCR"/>
<sequence>MRTDACVLGKSGRVWDTYNKDKEYLSMDTSWYRQYFWLLVFAGIIVVTAIITLIMVCLCRTQFSKRLSLRIQKSFRQNSRNQRQRESSAVILQNSIYTSSPRIIKANPDLRLDSNRQAPQQNTFPVYAMAQKKEKQLQYGNADYEQEQTGKEYADFVPETRQNIAMETEWEDMRNGEYIDVLPEDDENDESYDDVQF</sequence>
<dbReference type="GeneID" id="108709674"/>
<evidence type="ECO:0000313" key="1">
    <source>
        <dbReference type="Proteomes" id="UP000186698"/>
    </source>
</evidence>
<dbReference type="AlphaFoldDB" id="A0A1L8H8I6"/>
<protein>
    <submittedName>
        <fullName evidence="2">Uncharacterized protein LOC108709674 isoform X1</fullName>
    </submittedName>
</protein>
<dbReference type="RefSeq" id="XP_041440076.1">
    <property type="nucleotide sequence ID" value="XM_041584142.1"/>
</dbReference>
<evidence type="ECO:0000313" key="2">
    <source>
        <dbReference type="RefSeq" id="XP_041440076.1"/>
    </source>
</evidence>
<dbReference type="OrthoDB" id="9909835at2759"/>
<dbReference type="CTD" id="108709674"/>
<gene>
    <name evidence="2" type="primary">LOC108709674</name>
</gene>
<reference evidence="2" key="2">
    <citation type="submission" date="2025-08" db="UniProtKB">
        <authorList>
            <consortium name="RefSeq"/>
        </authorList>
    </citation>
    <scope>IDENTIFICATION</scope>
    <source>
        <strain evidence="2">J_2021</strain>
        <tissue evidence="2">Erythrocytes</tissue>
    </source>
</reference>